<feature type="region of interest" description="Disordered" evidence="1">
    <location>
        <begin position="62"/>
        <end position="81"/>
    </location>
</feature>
<dbReference type="RefSeq" id="WP_191693456.1">
    <property type="nucleotide sequence ID" value="NZ_JACSQN010000003.1"/>
</dbReference>
<evidence type="ECO:0000313" key="3">
    <source>
        <dbReference type="Proteomes" id="UP000626786"/>
    </source>
</evidence>
<dbReference type="Proteomes" id="UP000626786">
    <property type="component" value="Unassembled WGS sequence"/>
</dbReference>
<comment type="caution">
    <text evidence="2">The sequence shown here is derived from an EMBL/GenBank/DDBJ whole genome shotgun (WGS) entry which is preliminary data.</text>
</comment>
<reference evidence="2 3" key="1">
    <citation type="submission" date="2020-08" db="EMBL/GenBank/DDBJ databases">
        <title>A Genomic Blueprint of the Chicken Gut Microbiome.</title>
        <authorList>
            <person name="Gilroy R."/>
            <person name="Ravi A."/>
            <person name="Getino M."/>
            <person name="Pursley I."/>
            <person name="Horton D.L."/>
            <person name="Alikhan N.-F."/>
            <person name="Baker D."/>
            <person name="Gharbi K."/>
            <person name="Hall N."/>
            <person name="Watson M."/>
            <person name="Adriaenssens E.M."/>
            <person name="Foster-Nyarko E."/>
            <person name="Jarju S."/>
            <person name="Secka A."/>
            <person name="Antonio M."/>
            <person name="Oren A."/>
            <person name="Chaudhuri R."/>
            <person name="La Ragione R.M."/>
            <person name="Hildebrand F."/>
            <person name="Pallen M.J."/>
        </authorList>
    </citation>
    <scope>NUCLEOTIDE SEQUENCE [LARGE SCALE GENOMIC DNA]</scope>
    <source>
        <strain evidence="2 3">Sa2YVA2</strain>
    </source>
</reference>
<dbReference type="PROSITE" id="PS51257">
    <property type="entry name" value="PROKAR_LIPOPROTEIN"/>
    <property type="match status" value="1"/>
</dbReference>
<keyword evidence="3" id="KW-1185">Reference proteome</keyword>
<feature type="compositionally biased region" description="Polar residues" evidence="1">
    <location>
        <begin position="67"/>
        <end position="81"/>
    </location>
</feature>
<name>A0ABR8U7R9_9BACL</name>
<gene>
    <name evidence="2" type="ORF">H9649_04130</name>
</gene>
<sequence length="345" mass="39145">MRRLLLVVVCGAVILGGCTNKSNGDQSNTDQTEEIADLKKQVEQLSLEKDALAQTVEEQKRALESTEVATPSEPQSDVNNDSGLIKASAIEKYPQTLYKEMKLDINGDGQEESIELYVNAGKMDDGQFAWDDGQNWLLVVKDGEKTYPLFDRYVQMGTIDFSTAIFDRKPGIVMFMQQHGDRVAQKFMYDENEKGFVLETFYKKENTQDHYNQSASFAFFEEAQQMMNTVFTTELETVLEAGEDVLQDSEKRRAIIEPIYADVENAQRKLDIVGELNPQLMISLDNVASILYLMSNNTPTDEQMEQLKSIVNVFKEIGNDEWVDKQGNRLYPEVAEKLKTIGFDS</sequence>
<accession>A0ABR8U7R9</accession>
<proteinExistence type="predicted"/>
<evidence type="ECO:0000313" key="2">
    <source>
        <dbReference type="EMBL" id="MBD7983758.1"/>
    </source>
</evidence>
<organism evidence="2 3">
    <name type="scientific">Sporosarcina quadrami</name>
    <dbReference type="NCBI Taxonomy" id="2762234"/>
    <lineage>
        <taxon>Bacteria</taxon>
        <taxon>Bacillati</taxon>
        <taxon>Bacillota</taxon>
        <taxon>Bacilli</taxon>
        <taxon>Bacillales</taxon>
        <taxon>Caryophanaceae</taxon>
        <taxon>Sporosarcina</taxon>
    </lineage>
</organism>
<evidence type="ECO:0008006" key="4">
    <source>
        <dbReference type="Google" id="ProtNLM"/>
    </source>
</evidence>
<dbReference type="EMBL" id="JACSQN010000003">
    <property type="protein sequence ID" value="MBD7983758.1"/>
    <property type="molecule type" value="Genomic_DNA"/>
</dbReference>
<protein>
    <recommendedName>
        <fullName evidence="4">Lipoprotein</fullName>
    </recommendedName>
</protein>
<evidence type="ECO:0000256" key="1">
    <source>
        <dbReference type="SAM" id="MobiDB-lite"/>
    </source>
</evidence>